<keyword evidence="2" id="KW-1185">Reference proteome</keyword>
<evidence type="ECO:0000313" key="2">
    <source>
        <dbReference type="Proteomes" id="UP000193986"/>
    </source>
</evidence>
<proteinExistence type="predicted"/>
<dbReference type="EMBL" id="MCFC01000101">
    <property type="protein sequence ID" value="ORY21939.1"/>
    <property type="molecule type" value="Genomic_DNA"/>
</dbReference>
<reference evidence="1 2" key="1">
    <citation type="submission" date="2016-07" db="EMBL/GenBank/DDBJ databases">
        <title>Pervasive Adenine N6-methylation of Active Genes in Fungi.</title>
        <authorList>
            <consortium name="DOE Joint Genome Institute"/>
            <person name="Mondo S.J."/>
            <person name="Dannebaum R.O."/>
            <person name="Kuo R.C."/>
            <person name="Labutti K."/>
            <person name="Haridas S."/>
            <person name="Kuo A."/>
            <person name="Salamov A."/>
            <person name="Ahrendt S.R."/>
            <person name="Lipzen A."/>
            <person name="Sullivan W."/>
            <person name="Andreopoulos W.B."/>
            <person name="Clum A."/>
            <person name="Lindquist E."/>
            <person name="Daum C."/>
            <person name="Ramamoorthy G.K."/>
            <person name="Gryganskyi A."/>
            <person name="Culley D."/>
            <person name="Magnuson J.K."/>
            <person name="James T.Y."/>
            <person name="O'Malley M.A."/>
            <person name="Stajich J.E."/>
            <person name="Spatafora J.W."/>
            <person name="Visel A."/>
            <person name="Grigoriev I.V."/>
        </authorList>
    </citation>
    <scope>NUCLEOTIDE SEQUENCE [LARGE SCALE GENOMIC DNA]</scope>
    <source>
        <strain evidence="1 2">68-887.2</strain>
    </source>
</reference>
<dbReference type="InParanoid" id="A0A1Y2AH86"/>
<sequence length="75" mass="8569">MSRLAISDIRKPPTYHHSLLYTQELQSQVLCPVSFSCRCLPHPHTTSGDPLVTFLCRSRGSAHRRPPLTLYTTYQ</sequence>
<dbReference type="Proteomes" id="UP000193986">
    <property type="component" value="Unassembled WGS sequence"/>
</dbReference>
<name>A0A1Y2AH86_9TREE</name>
<comment type="caution">
    <text evidence="1">The sequence shown here is derived from an EMBL/GenBank/DDBJ whole genome shotgun (WGS) entry which is preliminary data.</text>
</comment>
<accession>A0A1Y2AH86</accession>
<protein>
    <submittedName>
        <fullName evidence="1">Uncharacterized protein</fullName>
    </submittedName>
</protein>
<organism evidence="1 2">
    <name type="scientific">Naematelia encephala</name>
    <dbReference type="NCBI Taxonomy" id="71784"/>
    <lineage>
        <taxon>Eukaryota</taxon>
        <taxon>Fungi</taxon>
        <taxon>Dikarya</taxon>
        <taxon>Basidiomycota</taxon>
        <taxon>Agaricomycotina</taxon>
        <taxon>Tremellomycetes</taxon>
        <taxon>Tremellales</taxon>
        <taxon>Naemateliaceae</taxon>
        <taxon>Naematelia</taxon>
    </lineage>
</organism>
<evidence type="ECO:0000313" key="1">
    <source>
        <dbReference type="EMBL" id="ORY21939.1"/>
    </source>
</evidence>
<dbReference type="AlphaFoldDB" id="A0A1Y2AH86"/>
<gene>
    <name evidence="1" type="ORF">BCR39DRAFT_552531</name>
</gene>